<evidence type="ECO:0000313" key="2">
    <source>
        <dbReference type="Proteomes" id="UP000197032"/>
    </source>
</evidence>
<accession>A0A1Z5HST2</accession>
<keyword evidence="2" id="KW-1185">Reference proteome</keyword>
<dbReference type="EMBL" id="BDGJ01000071">
    <property type="protein sequence ID" value="GAW92340.1"/>
    <property type="molecule type" value="Genomic_DNA"/>
</dbReference>
<dbReference type="Proteomes" id="UP000197032">
    <property type="component" value="Unassembled WGS sequence"/>
</dbReference>
<reference evidence="2" key="1">
    <citation type="journal article" date="2017" name="Appl. Environ. Microbiol.">
        <title>Genomic analysis of Calderihabitans maritimus KKC1, a thermophilic hydrogenogenic carboxydotrophic bacterium isolated from marine sediment.</title>
        <authorList>
            <person name="Omae K."/>
            <person name="Yoneda Y."/>
            <person name="Fukuyama Y."/>
            <person name="Yoshida T."/>
            <person name="Sako Y."/>
        </authorList>
    </citation>
    <scope>NUCLEOTIDE SEQUENCE [LARGE SCALE GENOMIC DNA]</scope>
    <source>
        <strain evidence="2">KKC1</strain>
    </source>
</reference>
<comment type="caution">
    <text evidence="1">The sequence shown here is derived from an EMBL/GenBank/DDBJ whole genome shotgun (WGS) entry which is preliminary data.</text>
</comment>
<protein>
    <submittedName>
        <fullName evidence="1">Uncharacterized protein</fullName>
    </submittedName>
</protein>
<organism evidence="1 2">
    <name type="scientific">Calderihabitans maritimus</name>
    <dbReference type="NCBI Taxonomy" id="1246530"/>
    <lineage>
        <taxon>Bacteria</taxon>
        <taxon>Bacillati</taxon>
        <taxon>Bacillota</taxon>
        <taxon>Clostridia</taxon>
        <taxon>Neomoorellales</taxon>
        <taxon>Calderihabitantaceae</taxon>
        <taxon>Calderihabitans</taxon>
    </lineage>
</organism>
<gene>
    <name evidence="1" type="ORF">KKC1_14950</name>
</gene>
<sequence>MSVSIVPSCIATFWTALAGMARVNIDYGNTAFGGFVLDEPTELPKSPGVLKETLSFNCTDSLSDITQVFHYDDVSRLAGIDDCLADFMVEVGHPAVFLPRQPFQELLGSVRALGLEHLPQPSIMPADVYSLPSRELQAIGGGSKVIDTAVNTNDVTTFRRKRNFTVDHDVDVELFRAPVVAEGCRSGLLSREKPPLEITNGERELEPPGYC</sequence>
<name>A0A1Z5HST2_9FIRM</name>
<proteinExistence type="predicted"/>
<evidence type="ECO:0000313" key="1">
    <source>
        <dbReference type="EMBL" id="GAW92340.1"/>
    </source>
</evidence>
<dbReference type="AlphaFoldDB" id="A0A1Z5HST2"/>